<evidence type="ECO:0000313" key="1">
    <source>
        <dbReference type="EMBL" id="ABD44609.1"/>
    </source>
</evidence>
<dbReference type="AlphaFoldDB" id="Q2GGS1"/>
<sequence>MIYFLFHFFAVLIVLSSISVVYLSNPVYSVLSL</sequence>
<organism evidence="1 2">
    <name type="scientific">Ehrlichia chaffeensis (strain ATCC CRL-10679 / Arkansas)</name>
    <dbReference type="NCBI Taxonomy" id="205920"/>
    <lineage>
        <taxon>Bacteria</taxon>
        <taxon>Pseudomonadati</taxon>
        <taxon>Pseudomonadota</taxon>
        <taxon>Alphaproteobacteria</taxon>
        <taxon>Rickettsiales</taxon>
        <taxon>Anaplasmataceae</taxon>
        <taxon>Ehrlichia</taxon>
    </lineage>
</organism>
<reference evidence="1 2" key="1">
    <citation type="journal article" date="2006" name="PLoS Genet.">
        <title>Comparative genomics of emerging human ehrlichiosis agents.</title>
        <authorList>
            <person name="Dunning Hotopp J.C."/>
            <person name="Lin M."/>
            <person name="Madupu R."/>
            <person name="Crabtree J."/>
            <person name="Angiuoli S.V."/>
            <person name="Eisen J.A."/>
            <person name="Seshadri R."/>
            <person name="Ren Q."/>
            <person name="Wu M."/>
            <person name="Utterback T.R."/>
            <person name="Smith S."/>
            <person name="Lewis M."/>
            <person name="Khouri H."/>
            <person name="Zhang C."/>
            <person name="Niu H."/>
            <person name="Lin Q."/>
            <person name="Ohashi N."/>
            <person name="Zhi N."/>
            <person name="Nelson W."/>
            <person name="Brinkac L.M."/>
            <person name="Dodson R.J."/>
            <person name="Rosovitz M.J."/>
            <person name="Sundaram J."/>
            <person name="Daugherty S.C."/>
            <person name="Davidsen T."/>
            <person name="Durkin A.S."/>
            <person name="Gwinn M."/>
            <person name="Haft D.H."/>
            <person name="Selengut J.D."/>
            <person name="Sullivan S.A."/>
            <person name="Zafar N."/>
            <person name="Zhou L."/>
            <person name="Benahmed F."/>
            <person name="Forberger H."/>
            <person name="Halpin R."/>
            <person name="Mulligan S."/>
            <person name="Robinson J."/>
            <person name="White O."/>
            <person name="Rikihisa Y."/>
            <person name="Tettelin H."/>
        </authorList>
    </citation>
    <scope>NUCLEOTIDE SEQUENCE [LARGE SCALE GENOMIC DNA]</scope>
    <source>
        <strain evidence="2">ATCC CRL-10679 / Arkansas</strain>
    </source>
</reference>
<name>Q2GGS1_EHRCR</name>
<evidence type="ECO:0000313" key="2">
    <source>
        <dbReference type="Proteomes" id="UP000008320"/>
    </source>
</evidence>
<dbReference type="KEGG" id="ech:ECH_0550"/>
<gene>
    <name evidence="1" type="ordered locus">ECH_0550</name>
</gene>
<keyword evidence="2" id="KW-1185">Reference proteome</keyword>
<protein>
    <submittedName>
        <fullName evidence="1">NADH dehydrogenase I, J subunit, truncation</fullName>
    </submittedName>
</protein>
<proteinExistence type="predicted"/>
<dbReference type="HOGENOM" id="CLU_3381650_0_0_5"/>
<dbReference type="EMBL" id="CP000236">
    <property type="protein sequence ID" value="ABD44609.1"/>
    <property type="molecule type" value="Genomic_DNA"/>
</dbReference>
<accession>Q2GGS1</accession>
<dbReference type="Proteomes" id="UP000008320">
    <property type="component" value="Chromosome"/>
</dbReference>